<dbReference type="Proteomes" id="UP000314011">
    <property type="component" value="Unassembled WGS sequence"/>
</dbReference>
<dbReference type="Gene3D" id="3.30.910.20">
    <property type="entry name" value="Skp domain"/>
    <property type="match status" value="1"/>
</dbReference>
<dbReference type="InterPro" id="IPR024930">
    <property type="entry name" value="Skp_dom_sf"/>
</dbReference>
<name>A0A5C5GEG9_9RHOB</name>
<evidence type="ECO:0000313" key="4">
    <source>
        <dbReference type="Proteomes" id="UP000314011"/>
    </source>
</evidence>
<keyword evidence="4" id="KW-1185">Reference proteome</keyword>
<proteinExistence type="predicted"/>
<dbReference type="InterPro" id="IPR005632">
    <property type="entry name" value="Chaperone_Skp"/>
</dbReference>
<protein>
    <submittedName>
        <fullName evidence="3">OmpH family outer membrane protein</fullName>
    </submittedName>
</protein>
<feature type="coiled-coil region" evidence="1">
    <location>
        <begin position="66"/>
        <end position="93"/>
    </location>
</feature>
<organism evidence="3 4">
    <name type="scientific">Pelagovum pacificum</name>
    <dbReference type="NCBI Taxonomy" id="2588711"/>
    <lineage>
        <taxon>Bacteria</taxon>
        <taxon>Pseudomonadati</taxon>
        <taxon>Pseudomonadota</taxon>
        <taxon>Alphaproteobacteria</taxon>
        <taxon>Rhodobacterales</taxon>
        <taxon>Paracoccaceae</taxon>
        <taxon>Pelagovum</taxon>
    </lineage>
</organism>
<dbReference type="OrthoDB" id="7868372at2"/>
<feature type="signal peptide" evidence="2">
    <location>
        <begin position="1"/>
        <end position="19"/>
    </location>
</feature>
<keyword evidence="1" id="KW-0175">Coiled coil</keyword>
<dbReference type="SMART" id="SM00935">
    <property type="entry name" value="OmpH"/>
    <property type="match status" value="1"/>
</dbReference>
<feature type="chain" id="PRO_5022978044" evidence="2">
    <location>
        <begin position="20"/>
        <end position="200"/>
    </location>
</feature>
<evidence type="ECO:0000313" key="3">
    <source>
        <dbReference type="EMBL" id="TNY32341.1"/>
    </source>
</evidence>
<comment type="caution">
    <text evidence="3">The sequence shown here is derived from an EMBL/GenBank/DDBJ whole genome shotgun (WGS) entry which is preliminary data.</text>
</comment>
<gene>
    <name evidence="3" type="ORF">FHY64_03330</name>
</gene>
<keyword evidence="2" id="KW-0732">Signal</keyword>
<dbReference type="GO" id="GO:0051082">
    <property type="term" value="F:unfolded protein binding"/>
    <property type="evidence" value="ECO:0007669"/>
    <property type="project" value="InterPro"/>
</dbReference>
<dbReference type="Pfam" id="PF03938">
    <property type="entry name" value="OmpH"/>
    <property type="match status" value="1"/>
</dbReference>
<dbReference type="RefSeq" id="WP_140193020.1">
    <property type="nucleotide sequence ID" value="NZ_CP065915.1"/>
</dbReference>
<dbReference type="AlphaFoldDB" id="A0A5C5GEG9"/>
<dbReference type="EMBL" id="VFFF01000001">
    <property type="protein sequence ID" value="TNY32341.1"/>
    <property type="molecule type" value="Genomic_DNA"/>
</dbReference>
<accession>A0A5C5GEG9</accession>
<evidence type="ECO:0000256" key="1">
    <source>
        <dbReference type="SAM" id="Coils"/>
    </source>
</evidence>
<sequence>MRLVATLAVALLLATGAAAQDDDPIITVEPPVQQPEPGQGSVVRSPVLTIDPEQMFSQSLYGQRMADELQAETEALAAENRRITEELETEERALTERRRTMSPEDFRAEAEAFDERVQEIRRTQDAKERALGQTLQEGQDQFLLAIRPLLGQLMAARGAAVILDRRDVILGVGAIDVTAEAVQLIDSELGTGEEAPVAEE</sequence>
<dbReference type="SUPFAM" id="SSF111384">
    <property type="entry name" value="OmpH-like"/>
    <property type="match status" value="1"/>
</dbReference>
<evidence type="ECO:0000256" key="2">
    <source>
        <dbReference type="SAM" id="SignalP"/>
    </source>
</evidence>
<reference evidence="3 4" key="1">
    <citation type="submission" date="2019-06" db="EMBL/GenBank/DDBJ databases">
        <title>Genome of new Rhodobacteraceae sp. SM1903.</title>
        <authorList>
            <person name="Ren X."/>
        </authorList>
    </citation>
    <scope>NUCLEOTIDE SEQUENCE [LARGE SCALE GENOMIC DNA]</scope>
    <source>
        <strain evidence="3 4">SM1903</strain>
    </source>
</reference>